<feature type="region of interest" description="Disordered" evidence="3">
    <location>
        <begin position="335"/>
        <end position="435"/>
    </location>
</feature>
<accession>B4LNE9</accession>
<evidence type="ECO:0000256" key="2">
    <source>
        <dbReference type="ARBA" id="ARBA00022829"/>
    </source>
</evidence>
<dbReference type="GO" id="GO:0000775">
    <property type="term" value="C:chromosome, centromeric region"/>
    <property type="evidence" value="ECO:0007669"/>
    <property type="project" value="InterPro"/>
</dbReference>
<feature type="domain" description="Shugoshin C-terminal" evidence="4">
    <location>
        <begin position="408"/>
        <end position="430"/>
    </location>
</feature>
<evidence type="ECO:0000256" key="1">
    <source>
        <dbReference type="ARBA" id="ARBA00010845"/>
    </source>
</evidence>
<name>B4LNE9_DROVI</name>
<feature type="compositionally biased region" description="Basic and acidic residues" evidence="3">
    <location>
        <begin position="418"/>
        <end position="435"/>
    </location>
</feature>
<dbReference type="OMA" id="YCDTTIE"/>
<reference evidence="5 6" key="1">
    <citation type="journal article" date="2007" name="Nature">
        <title>Evolution of genes and genomes on the Drosophila phylogeny.</title>
        <authorList>
            <consortium name="Drosophila 12 Genomes Consortium"/>
            <person name="Clark A.G."/>
            <person name="Eisen M.B."/>
            <person name="Smith D.R."/>
            <person name="Bergman C.M."/>
            <person name="Oliver B."/>
            <person name="Markow T.A."/>
            <person name="Kaufman T.C."/>
            <person name="Kellis M."/>
            <person name="Gelbart W."/>
            <person name="Iyer V.N."/>
            <person name="Pollard D.A."/>
            <person name="Sackton T.B."/>
            <person name="Larracuente A.M."/>
            <person name="Singh N.D."/>
            <person name="Abad J.P."/>
            <person name="Abt D.N."/>
            <person name="Adryan B."/>
            <person name="Aguade M."/>
            <person name="Akashi H."/>
            <person name="Anderson W.W."/>
            <person name="Aquadro C.F."/>
            <person name="Ardell D.H."/>
            <person name="Arguello R."/>
            <person name="Artieri C.G."/>
            <person name="Barbash D.A."/>
            <person name="Barker D."/>
            <person name="Barsanti P."/>
            <person name="Batterham P."/>
            <person name="Batzoglou S."/>
            <person name="Begun D."/>
            <person name="Bhutkar A."/>
            <person name="Blanco E."/>
            <person name="Bosak S.A."/>
            <person name="Bradley R.K."/>
            <person name="Brand A.D."/>
            <person name="Brent M.R."/>
            <person name="Brooks A.N."/>
            <person name="Brown R.H."/>
            <person name="Butlin R.K."/>
            <person name="Caggese C."/>
            <person name="Calvi B.R."/>
            <person name="Bernardo de Carvalho A."/>
            <person name="Caspi A."/>
            <person name="Castrezana S."/>
            <person name="Celniker S.E."/>
            <person name="Chang J.L."/>
            <person name="Chapple C."/>
            <person name="Chatterji S."/>
            <person name="Chinwalla A."/>
            <person name="Civetta A."/>
            <person name="Clifton S.W."/>
            <person name="Comeron J.M."/>
            <person name="Costello J.C."/>
            <person name="Coyne J.A."/>
            <person name="Daub J."/>
            <person name="David R.G."/>
            <person name="Delcher A.L."/>
            <person name="Delehaunty K."/>
            <person name="Do C.B."/>
            <person name="Ebling H."/>
            <person name="Edwards K."/>
            <person name="Eickbush T."/>
            <person name="Evans J.D."/>
            <person name="Filipski A."/>
            <person name="Findeiss S."/>
            <person name="Freyhult E."/>
            <person name="Fulton L."/>
            <person name="Fulton R."/>
            <person name="Garcia A.C."/>
            <person name="Gardiner A."/>
            <person name="Garfield D.A."/>
            <person name="Garvin B.E."/>
            <person name="Gibson G."/>
            <person name="Gilbert D."/>
            <person name="Gnerre S."/>
            <person name="Godfrey J."/>
            <person name="Good R."/>
            <person name="Gotea V."/>
            <person name="Gravely B."/>
            <person name="Greenberg A.J."/>
            <person name="Griffiths-Jones S."/>
            <person name="Gross S."/>
            <person name="Guigo R."/>
            <person name="Gustafson E.A."/>
            <person name="Haerty W."/>
            <person name="Hahn M.W."/>
            <person name="Halligan D.L."/>
            <person name="Halpern A.L."/>
            <person name="Halter G.M."/>
            <person name="Han M.V."/>
            <person name="Heger A."/>
            <person name="Hillier L."/>
            <person name="Hinrichs A.S."/>
            <person name="Holmes I."/>
            <person name="Hoskins R.A."/>
            <person name="Hubisz M.J."/>
            <person name="Hultmark D."/>
            <person name="Huntley M.A."/>
            <person name="Jaffe D.B."/>
            <person name="Jagadeeshan S."/>
            <person name="Jeck W.R."/>
            <person name="Johnson J."/>
            <person name="Jones C.D."/>
            <person name="Jordan W.C."/>
            <person name="Karpen G.H."/>
            <person name="Kataoka E."/>
            <person name="Keightley P.D."/>
            <person name="Kheradpour P."/>
            <person name="Kirkness E.F."/>
            <person name="Koerich L.B."/>
            <person name="Kristiansen K."/>
            <person name="Kudrna D."/>
            <person name="Kulathinal R.J."/>
            <person name="Kumar S."/>
            <person name="Kwok R."/>
            <person name="Lander E."/>
            <person name="Langley C.H."/>
            <person name="Lapoint R."/>
            <person name="Lazzaro B.P."/>
            <person name="Lee S.J."/>
            <person name="Levesque L."/>
            <person name="Li R."/>
            <person name="Lin C.F."/>
            <person name="Lin M.F."/>
            <person name="Lindblad-Toh K."/>
            <person name="Llopart A."/>
            <person name="Long M."/>
            <person name="Low L."/>
            <person name="Lozovsky E."/>
            <person name="Lu J."/>
            <person name="Luo M."/>
            <person name="Machado C.A."/>
            <person name="Makalowski W."/>
            <person name="Marzo M."/>
            <person name="Matsuda M."/>
            <person name="Matzkin L."/>
            <person name="McAllister B."/>
            <person name="McBride C.S."/>
            <person name="McKernan B."/>
            <person name="McKernan K."/>
            <person name="Mendez-Lago M."/>
            <person name="Minx P."/>
            <person name="Mollenhauer M.U."/>
            <person name="Montooth K."/>
            <person name="Mount S.M."/>
            <person name="Mu X."/>
            <person name="Myers E."/>
            <person name="Negre B."/>
            <person name="Newfeld S."/>
            <person name="Nielsen R."/>
            <person name="Noor M.A."/>
            <person name="O'Grady P."/>
            <person name="Pachter L."/>
            <person name="Papaceit M."/>
            <person name="Parisi M.J."/>
            <person name="Parisi M."/>
            <person name="Parts L."/>
            <person name="Pedersen J.S."/>
            <person name="Pesole G."/>
            <person name="Phillippy A.M."/>
            <person name="Ponting C.P."/>
            <person name="Pop M."/>
            <person name="Porcelli D."/>
            <person name="Powell J.R."/>
            <person name="Prohaska S."/>
            <person name="Pruitt K."/>
            <person name="Puig M."/>
            <person name="Quesneville H."/>
            <person name="Ram K.R."/>
            <person name="Rand D."/>
            <person name="Rasmussen M.D."/>
            <person name="Reed L.K."/>
            <person name="Reenan R."/>
            <person name="Reily A."/>
            <person name="Remington K.A."/>
            <person name="Rieger T.T."/>
            <person name="Ritchie M.G."/>
            <person name="Robin C."/>
            <person name="Rogers Y.H."/>
            <person name="Rohde C."/>
            <person name="Rozas J."/>
            <person name="Rubenfield M.J."/>
            <person name="Ruiz A."/>
            <person name="Russo S."/>
            <person name="Salzberg S.L."/>
            <person name="Sanchez-Gracia A."/>
            <person name="Saranga D.J."/>
            <person name="Sato H."/>
            <person name="Schaeffer S.W."/>
            <person name="Schatz M.C."/>
            <person name="Schlenke T."/>
            <person name="Schwartz R."/>
            <person name="Segarra C."/>
            <person name="Singh R.S."/>
            <person name="Sirot L."/>
            <person name="Sirota M."/>
            <person name="Sisneros N.B."/>
            <person name="Smith C.D."/>
            <person name="Smith T.F."/>
            <person name="Spieth J."/>
            <person name="Stage D.E."/>
            <person name="Stark A."/>
            <person name="Stephan W."/>
            <person name="Strausberg R.L."/>
            <person name="Strempel S."/>
            <person name="Sturgill D."/>
            <person name="Sutton G."/>
            <person name="Sutton G.G."/>
            <person name="Tao W."/>
            <person name="Teichmann S."/>
            <person name="Tobari Y.N."/>
            <person name="Tomimura Y."/>
            <person name="Tsolas J.M."/>
            <person name="Valente V.L."/>
            <person name="Venter E."/>
            <person name="Venter J.C."/>
            <person name="Vicario S."/>
            <person name="Vieira F.G."/>
            <person name="Vilella A.J."/>
            <person name="Villasante A."/>
            <person name="Walenz B."/>
            <person name="Wang J."/>
            <person name="Wasserman M."/>
            <person name="Watts T."/>
            <person name="Wilson D."/>
            <person name="Wilson R.K."/>
            <person name="Wing R.A."/>
            <person name="Wolfner M.F."/>
            <person name="Wong A."/>
            <person name="Wong G.K."/>
            <person name="Wu C.I."/>
            <person name="Wu G."/>
            <person name="Yamamoto D."/>
            <person name="Yang H.P."/>
            <person name="Yang S.P."/>
            <person name="Yorke J.A."/>
            <person name="Yoshida K."/>
            <person name="Zdobnov E."/>
            <person name="Zhang P."/>
            <person name="Zhang Y."/>
            <person name="Zimin A.V."/>
            <person name="Baldwin J."/>
            <person name="Abdouelleil A."/>
            <person name="Abdulkadir J."/>
            <person name="Abebe A."/>
            <person name="Abera B."/>
            <person name="Abreu J."/>
            <person name="Acer S.C."/>
            <person name="Aftuck L."/>
            <person name="Alexander A."/>
            <person name="An P."/>
            <person name="Anderson E."/>
            <person name="Anderson S."/>
            <person name="Arachi H."/>
            <person name="Azer M."/>
            <person name="Bachantsang P."/>
            <person name="Barry A."/>
            <person name="Bayul T."/>
            <person name="Berlin A."/>
            <person name="Bessette D."/>
            <person name="Bloom T."/>
            <person name="Blye J."/>
            <person name="Boguslavskiy L."/>
            <person name="Bonnet C."/>
            <person name="Boukhgalter B."/>
            <person name="Bourzgui I."/>
            <person name="Brown A."/>
            <person name="Cahill P."/>
            <person name="Channer S."/>
            <person name="Cheshatsang Y."/>
            <person name="Chuda L."/>
            <person name="Citroen M."/>
            <person name="Collymore A."/>
            <person name="Cooke P."/>
            <person name="Costello M."/>
            <person name="D'Aco K."/>
            <person name="Daza R."/>
            <person name="De Haan G."/>
            <person name="DeGray S."/>
            <person name="DeMaso C."/>
            <person name="Dhargay N."/>
            <person name="Dooley K."/>
            <person name="Dooley E."/>
            <person name="Doricent M."/>
            <person name="Dorje P."/>
            <person name="Dorjee K."/>
            <person name="Dupes A."/>
            <person name="Elong R."/>
            <person name="Falk J."/>
            <person name="Farina A."/>
            <person name="Faro S."/>
            <person name="Ferguson D."/>
            <person name="Fisher S."/>
            <person name="Foley C.D."/>
            <person name="Franke A."/>
            <person name="Friedrich D."/>
            <person name="Gadbois L."/>
            <person name="Gearin G."/>
            <person name="Gearin C.R."/>
            <person name="Giannoukos G."/>
            <person name="Goode T."/>
            <person name="Graham J."/>
            <person name="Grandbois E."/>
            <person name="Grewal S."/>
            <person name="Gyaltsen K."/>
            <person name="Hafez N."/>
            <person name="Hagos B."/>
            <person name="Hall J."/>
            <person name="Henson C."/>
            <person name="Hollinger A."/>
            <person name="Honan T."/>
            <person name="Huard M.D."/>
            <person name="Hughes L."/>
            <person name="Hurhula B."/>
            <person name="Husby M.E."/>
            <person name="Kamat A."/>
            <person name="Kanga B."/>
            <person name="Kashin S."/>
            <person name="Khazanovich D."/>
            <person name="Kisner P."/>
            <person name="Lance K."/>
            <person name="Lara M."/>
            <person name="Lee W."/>
            <person name="Lennon N."/>
            <person name="Letendre F."/>
            <person name="LeVine R."/>
            <person name="Lipovsky A."/>
            <person name="Liu X."/>
            <person name="Liu J."/>
            <person name="Liu S."/>
            <person name="Lokyitsang T."/>
            <person name="Lokyitsang Y."/>
            <person name="Lubonja R."/>
            <person name="Lui A."/>
            <person name="MacDonald P."/>
            <person name="Magnisalis V."/>
            <person name="Maru K."/>
            <person name="Matthews C."/>
            <person name="McCusker W."/>
            <person name="McDonough S."/>
            <person name="Mehta T."/>
            <person name="Meldrim J."/>
            <person name="Meneus L."/>
            <person name="Mihai O."/>
            <person name="Mihalev A."/>
            <person name="Mihova T."/>
            <person name="Mittelman R."/>
            <person name="Mlenga V."/>
            <person name="Montmayeur A."/>
            <person name="Mulrain L."/>
            <person name="Navidi A."/>
            <person name="Naylor J."/>
            <person name="Negash T."/>
            <person name="Nguyen T."/>
            <person name="Nguyen N."/>
            <person name="Nicol R."/>
            <person name="Norbu C."/>
            <person name="Norbu N."/>
            <person name="Novod N."/>
            <person name="O'Neill B."/>
            <person name="Osman S."/>
            <person name="Markiewicz E."/>
            <person name="Oyono O.L."/>
            <person name="Patti C."/>
            <person name="Phunkhang P."/>
            <person name="Pierre F."/>
            <person name="Priest M."/>
            <person name="Raghuraman S."/>
            <person name="Rege F."/>
            <person name="Reyes R."/>
            <person name="Rise C."/>
            <person name="Rogov P."/>
            <person name="Ross K."/>
            <person name="Ryan E."/>
            <person name="Settipalli S."/>
            <person name="Shea T."/>
            <person name="Sherpa N."/>
            <person name="Shi L."/>
            <person name="Shih D."/>
            <person name="Sparrow T."/>
            <person name="Spaulding J."/>
            <person name="Stalker J."/>
            <person name="Stange-Thomann N."/>
            <person name="Stavropoulos S."/>
            <person name="Stone C."/>
            <person name="Strader C."/>
            <person name="Tesfaye S."/>
            <person name="Thomson T."/>
            <person name="Thoulutsang Y."/>
            <person name="Thoulutsang D."/>
            <person name="Topham K."/>
            <person name="Topping I."/>
            <person name="Tsamla T."/>
            <person name="Vassiliev H."/>
            <person name="Vo A."/>
            <person name="Wangchuk T."/>
            <person name="Wangdi T."/>
            <person name="Weiand M."/>
            <person name="Wilkinson J."/>
            <person name="Wilson A."/>
            <person name="Yadav S."/>
            <person name="Young G."/>
            <person name="Yu Q."/>
            <person name="Zembek L."/>
            <person name="Zhong D."/>
            <person name="Zimmer A."/>
            <person name="Zwirko Z."/>
            <person name="Jaffe D.B."/>
            <person name="Alvarez P."/>
            <person name="Brockman W."/>
            <person name="Butler J."/>
            <person name="Chin C."/>
            <person name="Gnerre S."/>
            <person name="Grabherr M."/>
            <person name="Kleber M."/>
            <person name="Mauceli E."/>
            <person name="MacCallum I."/>
        </authorList>
    </citation>
    <scope>NUCLEOTIDE SEQUENCE [LARGE SCALE GENOMIC DNA]</scope>
    <source>
        <strain evidence="6">Tucson 15010-1051.87</strain>
    </source>
</reference>
<feature type="compositionally biased region" description="Polar residues" evidence="3">
    <location>
        <begin position="345"/>
        <end position="365"/>
    </location>
</feature>
<proteinExistence type="inferred from homology"/>
<dbReference type="EMBL" id="CH940648">
    <property type="protein sequence ID" value="EDW61101.1"/>
    <property type="molecule type" value="Genomic_DNA"/>
</dbReference>
<dbReference type="GO" id="GO:0045132">
    <property type="term" value="P:meiotic chromosome segregation"/>
    <property type="evidence" value="ECO:0007669"/>
    <property type="project" value="InterPro"/>
</dbReference>
<keyword evidence="2" id="KW-0159">Chromosome partition</keyword>
<dbReference type="FunCoup" id="B4LNE9">
    <property type="interactions" value="65"/>
</dbReference>
<evidence type="ECO:0000313" key="6">
    <source>
        <dbReference type="Proteomes" id="UP000008792"/>
    </source>
</evidence>
<feature type="compositionally biased region" description="Polar residues" evidence="3">
    <location>
        <begin position="390"/>
        <end position="404"/>
    </location>
</feature>
<dbReference type="Pfam" id="PF07557">
    <property type="entry name" value="Shugoshin_C"/>
    <property type="match status" value="1"/>
</dbReference>
<dbReference type="KEGG" id="dvi:6627266"/>
<protein>
    <recommendedName>
        <fullName evidence="4">Shugoshin C-terminal domain-containing protein</fullName>
    </recommendedName>
</protein>
<dbReference type="eggNOG" id="ENOG502TCIV">
    <property type="taxonomic scope" value="Eukaryota"/>
</dbReference>
<dbReference type="PhylomeDB" id="B4LNE9"/>
<dbReference type="Proteomes" id="UP000008792">
    <property type="component" value="Unassembled WGS sequence"/>
</dbReference>
<keyword evidence="6" id="KW-1185">Reference proteome</keyword>
<dbReference type="GO" id="GO:0005634">
    <property type="term" value="C:nucleus"/>
    <property type="evidence" value="ECO:0007669"/>
    <property type="project" value="InterPro"/>
</dbReference>
<dbReference type="AlphaFoldDB" id="B4LNE9"/>
<dbReference type="InParanoid" id="B4LNE9"/>
<dbReference type="OrthoDB" id="7862396at2759"/>
<evidence type="ECO:0000259" key="4">
    <source>
        <dbReference type="Pfam" id="PF07557"/>
    </source>
</evidence>
<evidence type="ECO:0000256" key="3">
    <source>
        <dbReference type="SAM" id="MobiDB-lite"/>
    </source>
</evidence>
<organism evidence="5 6">
    <name type="scientific">Drosophila virilis</name>
    <name type="common">Fruit fly</name>
    <dbReference type="NCBI Taxonomy" id="7244"/>
    <lineage>
        <taxon>Eukaryota</taxon>
        <taxon>Metazoa</taxon>
        <taxon>Ecdysozoa</taxon>
        <taxon>Arthropoda</taxon>
        <taxon>Hexapoda</taxon>
        <taxon>Insecta</taxon>
        <taxon>Pterygota</taxon>
        <taxon>Neoptera</taxon>
        <taxon>Endopterygota</taxon>
        <taxon>Diptera</taxon>
        <taxon>Brachycera</taxon>
        <taxon>Muscomorpha</taxon>
        <taxon>Ephydroidea</taxon>
        <taxon>Drosophilidae</taxon>
        <taxon>Drosophila</taxon>
    </lineage>
</organism>
<dbReference type="HOGENOM" id="CLU_632032_0_0_1"/>
<sequence>MEQYKLINAELMDQVQKQRITIGEMRKAEILLKRQLLEEREMRLAEAQYNENKLKCALRTFMNSLDVNLDGNSDYPTTRTSAASDNVRHSHYSSSQACSVLRRSSALLQRSLAVSPTRRSRSRSLSSCSVTSHEEIKEFSPVKETLVIASKTPEPRHLVELQGNMDSPDFQEAGSSPDQFLVSPTPPTAVADMFSIIEESDSEDNTLSLSPKLHETQKLRASSSSMEISPLPLRDLTNKTDSLIPSLKITKAHCVAPSTQDETENTMKDPSIEHAKCDFQQSYLTDSQRITSAHCRSSRVHKNDTKSDSLEPSIEHVRLAAQTSSSMHVIIQCPSPNAGPALTPRRSQLNFSNFNGISNRPGDSSTPRREQETFTTNWKPVSAKAKPKRTNSANSRADQSSTDCSMLGRPSRSCRPKSLKEPKLNSKMRNETQSK</sequence>
<dbReference type="InterPro" id="IPR011515">
    <property type="entry name" value="Shugoshin_C"/>
</dbReference>
<gene>
    <name evidence="5" type="primary">Dvir\GJ21848</name>
    <name evidence="5" type="ORF">Dvir_GJ21848</name>
</gene>
<evidence type="ECO:0000313" key="5">
    <source>
        <dbReference type="EMBL" id="EDW61101.1"/>
    </source>
</evidence>
<comment type="similarity">
    <text evidence="1">Belongs to the shugoshin family.</text>
</comment>